<keyword evidence="3" id="KW-1185">Reference proteome</keyword>
<feature type="compositionally biased region" description="Basic and acidic residues" evidence="1">
    <location>
        <begin position="222"/>
        <end position="231"/>
    </location>
</feature>
<protein>
    <submittedName>
        <fullName evidence="2">Uncharacterized protein</fullName>
    </submittedName>
</protein>
<feature type="compositionally biased region" description="Polar residues" evidence="1">
    <location>
        <begin position="115"/>
        <end position="129"/>
    </location>
</feature>
<dbReference type="OrthoDB" id="3258793at2759"/>
<comment type="caution">
    <text evidence="2">The sequence shown here is derived from an EMBL/GenBank/DDBJ whole genome shotgun (WGS) entry which is preliminary data.</text>
</comment>
<feature type="compositionally biased region" description="Acidic residues" evidence="1">
    <location>
        <begin position="135"/>
        <end position="147"/>
    </location>
</feature>
<gene>
    <name evidence="2" type="ORF">V565_306310</name>
</gene>
<dbReference type="Proteomes" id="UP000027456">
    <property type="component" value="Unassembled WGS sequence"/>
</dbReference>
<feature type="region of interest" description="Disordered" evidence="1">
    <location>
        <begin position="1"/>
        <end position="237"/>
    </location>
</feature>
<evidence type="ECO:0000313" key="2">
    <source>
        <dbReference type="EMBL" id="KEP45185.1"/>
    </source>
</evidence>
<feature type="non-terminal residue" evidence="2">
    <location>
        <position position="237"/>
    </location>
</feature>
<dbReference type="AlphaFoldDB" id="A0A074RIH4"/>
<dbReference type="EMBL" id="AZST01002133">
    <property type="protein sequence ID" value="KEP45185.1"/>
    <property type="molecule type" value="Genomic_DNA"/>
</dbReference>
<feature type="non-terminal residue" evidence="2">
    <location>
        <position position="1"/>
    </location>
</feature>
<accession>A0A074RIH4</accession>
<organism evidence="2 3">
    <name type="scientific">Rhizoctonia solani 123E</name>
    <dbReference type="NCBI Taxonomy" id="1423351"/>
    <lineage>
        <taxon>Eukaryota</taxon>
        <taxon>Fungi</taxon>
        <taxon>Dikarya</taxon>
        <taxon>Basidiomycota</taxon>
        <taxon>Agaricomycotina</taxon>
        <taxon>Agaricomycetes</taxon>
        <taxon>Cantharellales</taxon>
        <taxon>Ceratobasidiaceae</taxon>
        <taxon>Rhizoctonia</taxon>
    </lineage>
</organism>
<reference evidence="2 3" key="1">
    <citation type="submission" date="2013-12" db="EMBL/GenBank/DDBJ databases">
        <authorList>
            <person name="Cubeta M."/>
            <person name="Pakala S."/>
            <person name="Fedorova N."/>
            <person name="Thomas E."/>
            <person name="Dean R."/>
            <person name="Jabaji S."/>
            <person name="Neate S."/>
            <person name="Toda T."/>
            <person name="Tavantzis S."/>
            <person name="Vilgalys R."/>
            <person name="Bharathan N."/>
            <person name="Pakala S."/>
            <person name="Losada L.S."/>
            <person name="Zafar N."/>
            <person name="Nierman W."/>
        </authorList>
    </citation>
    <scope>NUCLEOTIDE SEQUENCE [LARGE SCALE GENOMIC DNA]</scope>
    <source>
        <strain evidence="2 3">123E</strain>
    </source>
</reference>
<evidence type="ECO:0000313" key="3">
    <source>
        <dbReference type="Proteomes" id="UP000027456"/>
    </source>
</evidence>
<sequence length="237" mass="24621">SRAETKKKSLASKKKASTPRKSQVAAPAAPTKARGKSIAANTTTAGTSASTSNSAPTNARNRRLNVSPGPSSSVANSSDTEGGEPLNDGVSLAPIAPSGNNQQTNLFAFFKPKSDSQQISTSAKQAKTKASSRDEETESDSSDNDDEAWSHGINSEIAGLKSKPTNAPRASSSTAKASNPPLRESATAKSSGAKARPKARPPPGANNKAEEEDLFRRNTRAAKQELIDKTETTMAKG</sequence>
<feature type="compositionally biased region" description="Low complexity" evidence="1">
    <location>
        <begin position="39"/>
        <end position="78"/>
    </location>
</feature>
<dbReference type="HOGENOM" id="CLU_1173102_0_0_1"/>
<feature type="compositionally biased region" description="Polar residues" evidence="1">
    <location>
        <begin position="163"/>
        <end position="177"/>
    </location>
</feature>
<feature type="compositionally biased region" description="Basic residues" evidence="1">
    <location>
        <begin position="8"/>
        <end position="18"/>
    </location>
</feature>
<evidence type="ECO:0000256" key="1">
    <source>
        <dbReference type="SAM" id="MobiDB-lite"/>
    </source>
</evidence>
<name>A0A074RIH4_9AGAM</name>
<proteinExistence type="predicted"/>